<dbReference type="InterPro" id="IPR021135">
    <property type="entry name" value="PEP_COase"/>
</dbReference>
<organism evidence="10 11">
    <name type="scientific">Phenylobacterium hankyongense</name>
    <dbReference type="NCBI Taxonomy" id="1813876"/>
    <lineage>
        <taxon>Bacteria</taxon>
        <taxon>Pseudomonadati</taxon>
        <taxon>Pseudomonadota</taxon>
        <taxon>Alphaproteobacteria</taxon>
        <taxon>Caulobacterales</taxon>
        <taxon>Caulobacteraceae</taxon>
        <taxon>Phenylobacterium</taxon>
    </lineage>
</organism>
<evidence type="ECO:0000256" key="5">
    <source>
        <dbReference type="ARBA" id="ARBA00022842"/>
    </source>
</evidence>
<evidence type="ECO:0000256" key="9">
    <source>
        <dbReference type="HAMAP-Rule" id="MF_00595"/>
    </source>
</evidence>
<evidence type="ECO:0000313" key="10">
    <source>
        <dbReference type="EMBL" id="RAK58365.1"/>
    </source>
</evidence>
<comment type="subunit">
    <text evidence="9">Homotetramer.</text>
</comment>
<comment type="function">
    <text evidence="1 9">Forms oxaloacetate, a four-carbon dicarboxylic acid source for the tricarboxylic acid cycle.</text>
</comment>
<comment type="caution">
    <text evidence="10">The sequence shown here is derived from an EMBL/GenBank/DDBJ whole genome shotgun (WGS) entry which is preliminary data.</text>
</comment>
<dbReference type="HAMAP" id="MF_00595">
    <property type="entry name" value="PEPcase_type1"/>
    <property type="match status" value="1"/>
</dbReference>
<dbReference type="AlphaFoldDB" id="A0A328AVV2"/>
<evidence type="ECO:0000313" key="11">
    <source>
        <dbReference type="Proteomes" id="UP000249842"/>
    </source>
</evidence>
<dbReference type="EC" id="4.1.1.31" evidence="3 9"/>
<dbReference type="RefSeq" id="WP_111455637.1">
    <property type="nucleotide sequence ID" value="NZ_QFYP01000001.1"/>
</dbReference>
<protein>
    <recommendedName>
        <fullName evidence="4 9">Phosphoenolpyruvate carboxylase</fullName>
        <shortName evidence="9">PEPC</shortName>
        <shortName evidence="9">PEPCase</shortName>
        <ecNumber evidence="3 9">4.1.1.31</ecNumber>
    </recommendedName>
</protein>
<comment type="catalytic activity">
    <reaction evidence="8 9">
        <text>oxaloacetate + phosphate = phosphoenolpyruvate + hydrogencarbonate</text>
        <dbReference type="Rhea" id="RHEA:28370"/>
        <dbReference type="ChEBI" id="CHEBI:16452"/>
        <dbReference type="ChEBI" id="CHEBI:17544"/>
        <dbReference type="ChEBI" id="CHEBI:43474"/>
        <dbReference type="ChEBI" id="CHEBI:58702"/>
        <dbReference type="EC" id="4.1.1.31"/>
    </reaction>
</comment>
<evidence type="ECO:0000256" key="1">
    <source>
        <dbReference type="ARBA" id="ARBA00003670"/>
    </source>
</evidence>
<evidence type="ECO:0000256" key="4">
    <source>
        <dbReference type="ARBA" id="ARBA00022419"/>
    </source>
</evidence>
<gene>
    <name evidence="9" type="primary">ppc</name>
    <name evidence="10" type="ORF">DJ021_00340</name>
</gene>
<name>A0A328AVV2_9CAUL</name>
<dbReference type="PRINTS" id="PR00150">
    <property type="entry name" value="PEPCARBXLASE"/>
</dbReference>
<dbReference type="GO" id="GO:0008964">
    <property type="term" value="F:phosphoenolpyruvate carboxylase activity"/>
    <property type="evidence" value="ECO:0007669"/>
    <property type="project" value="UniProtKB-UniRule"/>
</dbReference>
<dbReference type="SUPFAM" id="SSF51621">
    <property type="entry name" value="Phosphoenolpyruvate/pyruvate domain"/>
    <property type="match status" value="1"/>
</dbReference>
<dbReference type="InterPro" id="IPR015813">
    <property type="entry name" value="Pyrv/PenolPyrv_kinase-like_dom"/>
</dbReference>
<reference evidence="11" key="1">
    <citation type="submission" date="2018-05" db="EMBL/GenBank/DDBJ databases">
        <authorList>
            <person name="Li X."/>
        </authorList>
    </citation>
    <scope>NUCLEOTIDE SEQUENCE [LARGE SCALE GENOMIC DNA]</scope>
    <source>
        <strain evidence="11">HKS-05</strain>
    </source>
</reference>
<keyword evidence="10" id="KW-0670">Pyruvate</keyword>
<dbReference type="GO" id="GO:0015977">
    <property type="term" value="P:carbon fixation"/>
    <property type="evidence" value="ECO:0007669"/>
    <property type="project" value="UniProtKB-UniRule"/>
</dbReference>
<dbReference type="GO" id="GO:0006099">
    <property type="term" value="P:tricarboxylic acid cycle"/>
    <property type="evidence" value="ECO:0007669"/>
    <property type="project" value="InterPro"/>
</dbReference>
<dbReference type="Gene3D" id="1.20.1440.90">
    <property type="entry name" value="Phosphoenolpyruvate/pyruvate domain"/>
    <property type="match status" value="1"/>
</dbReference>
<sequence length="903" mass="98310">MTQSLPDQLRSTVRFLGRVLGDVIRAQDGQAVFNQIEEIRQASVAFHREGTPEAARLMAERLGSLSLEETVRFAHSFACFLQITNIAEDQIQRRRGRAGDSRADTLAGALRALSAESVDRATVRELLAGALIAPVITAHPSEVRRKSVLDRQSAIADDLDGFDSARTDGERAAIEKELFRQVSIFWRTRLLRNVKIAVSDEIENAVSYFERSFLAELPRLYAHWQGVLGQGVPGEPERLASFLRVGSWVGGDRDGNPFVTAEVMRQALARQSRAALRMYLDRIHALGAELSISTDLEGVTPGLQALADKAHDPSPHRSDEPYRQALTGIYARLAATYPLLTGEAPPRPSATGAEPYAGPDALKADLETVLDALLQKHGPAFAEGPLPDLIRAVDVFGFHLATLDMRQNSAVHARVVAELLKTAGVAADYEAMDEAARCDLLLRELGHGRLLASPFATYSEETQRELATLATAAEVKRRYGPESIRAYIVSNTTSVSDLLEVYLLLKEVGLFAPGAPPRAEVFAEPLFETIEDLRAAPKTMARYLALPLVHDLLAQPGLQEVMIGYSDSNKDGSYLTSTWELHKTSRALASVVGGAGLRLQLFHGRGGAVGRGGGSSFEALMAQPQGTVNGRIRITEQGEVVANKYADPELARQSLETLTAGVVLASLRKEAGPDLAAPHSKALDALARAAMSGYRALVYETPGFVDYFYAATPISEIADLNIGSRPTSRQATRSIQGLRAIPWVFSWSQSRAMLPGWYGFGTAVEKAGVSIDQLRELHESWPFFSSTLANMEMVLAKGDMAIAARYAGLVEDRALADNVFGQIRAEWDRTVEALLAITGQTALLDNNPDLAAIIRSRLPYIDPLNHLQIELIRRRRLGDDDEAVREGVHLTINGIAAGLRNTG</sequence>
<dbReference type="Proteomes" id="UP000249842">
    <property type="component" value="Unassembled WGS sequence"/>
</dbReference>
<keyword evidence="5 9" id="KW-0460">Magnesium</keyword>
<dbReference type="EMBL" id="QFYP01000001">
    <property type="protein sequence ID" value="RAK58365.1"/>
    <property type="molecule type" value="Genomic_DNA"/>
</dbReference>
<comment type="similarity">
    <text evidence="2 9">Belongs to the PEPCase type 1 family.</text>
</comment>
<evidence type="ECO:0000256" key="2">
    <source>
        <dbReference type="ARBA" id="ARBA00008346"/>
    </source>
</evidence>
<evidence type="ECO:0000256" key="3">
    <source>
        <dbReference type="ARBA" id="ARBA00012305"/>
    </source>
</evidence>
<dbReference type="PANTHER" id="PTHR30523">
    <property type="entry name" value="PHOSPHOENOLPYRUVATE CARBOXYLASE"/>
    <property type="match status" value="1"/>
</dbReference>
<feature type="active site" evidence="9">
    <location>
        <position position="139"/>
    </location>
</feature>
<dbReference type="NCBIfam" id="NF000584">
    <property type="entry name" value="PRK00009.1"/>
    <property type="match status" value="1"/>
</dbReference>
<evidence type="ECO:0000256" key="6">
    <source>
        <dbReference type="ARBA" id="ARBA00023239"/>
    </source>
</evidence>
<dbReference type="GO" id="GO:0005829">
    <property type="term" value="C:cytosol"/>
    <property type="evidence" value="ECO:0007669"/>
    <property type="project" value="TreeGrafter"/>
</dbReference>
<keyword evidence="6 9" id="KW-0456">Lyase</keyword>
<keyword evidence="7 9" id="KW-0120">Carbon dioxide fixation</keyword>
<dbReference type="GO" id="GO:0000287">
    <property type="term" value="F:magnesium ion binding"/>
    <property type="evidence" value="ECO:0007669"/>
    <property type="project" value="UniProtKB-UniRule"/>
</dbReference>
<dbReference type="PANTHER" id="PTHR30523:SF6">
    <property type="entry name" value="PHOSPHOENOLPYRUVATE CARBOXYLASE"/>
    <property type="match status" value="1"/>
</dbReference>
<keyword evidence="11" id="KW-1185">Reference proteome</keyword>
<dbReference type="InterPro" id="IPR022805">
    <property type="entry name" value="PEP_COase_bac/pln-type"/>
</dbReference>
<proteinExistence type="inferred from homology"/>
<evidence type="ECO:0000256" key="7">
    <source>
        <dbReference type="ARBA" id="ARBA00023300"/>
    </source>
</evidence>
<dbReference type="Pfam" id="PF00311">
    <property type="entry name" value="PEPcase"/>
    <property type="match status" value="1"/>
</dbReference>
<dbReference type="OrthoDB" id="9768133at2"/>
<dbReference type="GO" id="GO:0006107">
    <property type="term" value="P:oxaloacetate metabolic process"/>
    <property type="evidence" value="ECO:0007669"/>
    <property type="project" value="UniProtKB-UniRule"/>
</dbReference>
<accession>A0A328AVV2</accession>
<evidence type="ECO:0000256" key="8">
    <source>
        <dbReference type="ARBA" id="ARBA00048995"/>
    </source>
</evidence>
<comment type="cofactor">
    <cofactor evidence="9">
        <name>Mg(2+)</name>
        <dbReference type="ChEBI" id="CHEBI:18420"/>
    </cofactor>
</comment>
<feature type="active site" evidence="9">
    <location>
        <position position="570"/>
    </location>
</feature>